<reference evidence="8 9" key="1">
    <citation type="submission" date="2019-04" db="EMBL/GenBank/DDBJ databases">
        <title>Herbidospora sp. NEAU-GS14.nov., a novel actinomycete isolated from soil.</title>
        <authorList>
            <person name="Han L."/>
        </authorList>
    </citation>
    <scope>NUCLEOTIDE SEQUENCE [LARGE SCALE GENOMIC DNA]</scope>
    <source>
        <strain evidence="8 9">NEAU-GS14</strain>
    </source>
</reference>
<feature type="transmembrane region" description="Helical" evidence="7">
    <location>
        <begin position="152"/>
        <end position="179"/>
    </location>
</feature>
<feature type="transmembrane region" description="Helical" evidence="7">
    <location>
        <begin position="79"/>
        <end position="97"/>
    </location>
</feature>
<dbReference type="PIRSF" id="PIRSF006324">
    <property type="entry name" value="LeuE"/>
    <property type="match status" value="1"/>
</dbReference>
<dbReference type="Pfam" id="PF01810">
    <property type="entry name" value="LysE"/>
    <property type="match status" value="1"/>
</dbReference>
<comment type="similarity">
    <text evidence="2">Belongs to the Rht family.</text>
</comment>
<dbReference type="GO" id="GO:0015820">
    <property type="term" value="P:L-leucine transport"/>
    <property type="evidence" value="ECO:0007669"/>
    <property type="project" value="TreeGrafter"/>
</dbReference>
<dbReference type="RefSeq" id="WP_137251066.1">
    <property type="nucleotide sequence ID" value="NZ_SZQA01000045.1"/>
</dbReference>
<keyword evidence="3" id="KW-1003">Cell membrane</keyword>
<dbReference type="NCBIfam" id="NF008201">
    <property type="entry name" value="PRK10958.1"/>
    <property type="match status" value="1"/>
</dbReference>
<gene>
    <name evidence="8" type="primary">leuE</name>
    <name evidence="8" type="ORF">FDA94_33455</name>
</gene>
<keyword evidence="5 7" id="KW-1133">Transmembrane helix</keyword>
<dbReference type="Proteomes" id="UP000308705">
    <property type="component" value="Unassembled WGS sequence"/>
</dbReference>
<keyword evidence="9" id="KW-1185">Reference proteome</keyword>
<protein>
    <submittedName>
        <fullName evidence="8">Leucine efflux protein LeuE</fullName>
    </submittedName>
</protein>
<dbReference type="PANTHER" id="PTHR30086">
    <property type="entry name" value="ARGININE EXPORTER PROTEIN ARGO"/>
    <property type="match status" value="1"/>
</dbReference>
<feature type="transmembrane region" description="Helical" evidence="7">
    <location>
        <begin position="45"/>
        <end position="67"/>
    </location>
</feature>
<dbReference type="AlphaFoldDB" id="A0A4U3M0M1"/>
<proteinExistence type="inferred from homology"/>
<evidence type="ECO:0000256" key="6">
    <source>
        <dbReference type="ARBA" id="ARBA00023136"/>
    </source>
</evidence>
<dbReference type="InterPro" id="IPR001123">
    <property type="entry name" value="LeuE-type"/>
</dbReference>
<evidence type="ECO:0000256" key="1">
    <source>
        <dbReference type="ARBA" id="ARBA00004651"/>
    </source>
</evidence>
<evidence type="ECO:0000256" key="2">
    <source>
        <dbReference type="ARBA" id="ARBA00007928"/>
    </source>
</evidence>
<feature type="transmembrane region" description="Helical" evidence="7">
    <location>
        <begin position="12"/>
        <end position="33"/>
    </location>
</feature>
<dbReference type="OrthoDB" id="3175972at2"/>
<keyword evidence="4 7" id="KW-0812">Transmembrane</keyword>
<evidence type="ECO:0000256" key="4">
    <source>
        <dbReference type="ARBA" id="ARBA00022692"/>
    </source>
</evidence>
<keyword evidence="6 7" id="KW-0472">Membrane</keyword>
<feature type="transmembrane region" description="Helical" evidence="7">
    <location>
        <begin position="118"/>
        <end position="140"/>
    </location>
</feature>
<dbReference type="GO" id="GO:0005886">
    <property type="term" value="C:plasma membrane"/>
    <property type="evidence" value="ECO:0007669"/>
    <property type="project" value="UniProtKB-SubCell"/>
</dbReference>
<accession>A0A4U3M0M1</accession>
<name>A0A4U3M0M1_9ACTN</name>
<dbReference type="GO" id="GO:0015190">
    <property type="term" value="F:L-leucine transmembrane transporter activity"/>
    <property type="evidence" value="ECO:0007669"/>
    <property type="project" value="TreeGrafter"/>
</dbReference>
<evidence type="ECO:0000313" key="9">
    <source>
        <dbReference type="Proteomes" id="UP000308705"/>
    </source>
</evidence>
<evidence type="ECO:0000256" key="7">
    <source>
        <dbReference type="SAM" id="Phobius"/>
    </source>
</evidence>
<evidence type="ECO:0000256" key="3">
    <source>
        <dbReference type="ARBA" id="ARBA00022475"/>
    </source>
</evidence>
<comment type="caution">
    <text evidence="8">The sequence shown here is derived from an EMBL/GenBank/DDBJ whole genome shotgun (WGS) entry which is preliminary data.</text>
</comment>
<feature type="transmembrane region" description="Helical" evidence="7">
    <location>
        <begin position="186"/>
        <end position="207"/>
    </location>
</feature>
<sequence length="211" mass="22426">MFFGITDIWTYVIGAFLIVLLPGPNSLFVLSTAAQRGVRDAYRAAAGVFIGDSVLMFASAAGAASLLMSNELVFTIVKYAGAAYLAYIGLSMIWGAWRARAVTGEVETPALSPDPFRKALVISLLNPKAILFFVSFFIQFVDHTYAAPALSFLILGAILQVFSVLYLSALIFGGTFLAGQFRQRKVLSAGLTTAVGAVFVGFGAKLATTSL</sequence>
<dbReference type="PANTHER" id="PTHR30086:SF15">
    <property type="entry name" value="LEUCINE EFFLUX PROTEIN"/>
    <property type="match status" value="1"/>
</dbReference>
<evidence type="ECO:0000313" key="8">
    <source>
        <dbReference type="EMBL" id="TKK81284.1"/>
    </source>
</evidence>
<dbReference type="EMBL" id="SZQA01000045">
    <property type="protein sequence ID" value="TKK81284.1"/>
    <property type="molecule type" value="Genomic_DNA"/>
</dbReference>
<organism evidence="8 9">
    <name type="scientific">Herbidospora galbida</name>
    <dbReference type="NCBI Taxonomy" id="2575442"/>
    <lineage>
        <taxon>Bacteria</taxon>
        <taxon>Bacillati</taxon>
        <taxon>Actinomycetota</taxon>
        <taxon>Actinomycetes</taxon>
        <taxon>Streptosporangiales</taxon>
        <taxon>Streptosporangiaceae</taxon>
        <taxon>Herbidospora</taxon>
    </lineage>
</organism>
<comment type="subcellular location">
    <subcellularLocation>
        <location evidence="1">Cell membrane</location>
        <topology evidence="1">Multi-pass membrane protein</topology>
    </subcellularLocation>
</comment>
<evidence type="ECO:0000256" key="5">
    <source>
        <dbReference type="ARBA" id="ARBA00022989"/>
    </source>
</evidence>